<dbReference type="Pfam" id="PF00561">
    <property type="entry name" value="Abhydrolase_1"/>
    <property type="match status" value="1"/>
</dbReference>
<name>A0A1H2FZ25_9GAMM</name>
<dbReference type="RefSeq" id="WP_092386336.1">
    <property type="nucleotide sequence ID" value="NZ_LT629787.1"/>
</dbReference>
<dbReference type="InterPro" id="IPR050266">
    <property type="entry name" value="AB_hydrolase_sf"/>
</dbReference>
<reference evidence="4" key="1">
    <citation type="submission" date="2016-10" db="EMBL/GenBank/DDBJ databases">
        <authorList>
            <person name="Varghese N."/>
            <person name="Submissions S."/>
        </authorList>
    </citation>
    <scope>NUCLEOTIDE SEQUENCE [LARGE SCALE GENOMIC DNA]</scope>
    <source>
        <strain evidence="4">CECT 8338</strain>
    </source>
</reference>
<proteinExistence type="predicted"/>
<accession>A0A1H2FZ25</accession>
<dbReference type="EMBL" id="LT629787">
    <property type="protein sequence ID" value="SDU12583.1"/>
    <property type="molecule type" value="Genomic_DNA"/>
</dbReference>
<dbReference type="InterPro" id="IPR029058">
    <property type="entry name" value="AB_hydrolase_fold"/>
</dbReference>
<dbReference type="PANTHER" id="PTHR43798:SF31">
    <property type="entry name" value="AB HYDROLASE SUPERFAMILY PROTEIN YCLE"/>
    <property type="match status" value="1"/>
</dbReference>
<dbReference type="STRING" id="1434072.SAMN05216210_1911"/>
<gene>
    <name evidence="3" type="ORF">SAMN05216210_1911</name>
</gene>
<dbReference type="PANTHER" id="PTHR43798">
    <property type="entry name" value="MONOACYLGLYCEROL LIPASE"/>
    <property type="match status" value="1"/>
</dbReference>
<evidence type="ECO:0000256" key="1">
    <source>
        <dbReference type="ARBA" id="ARBA00022801"/>
    </source>
</evidence>
<keyword evidence="1" id="KW-0378">Hydrolase</keyword>
<sequence length="251" mass="27225">MARFTSSDGVDIYYQQWGARQPGPPVILQHGYVANARLNWVMPGIVRALTRAGRRVIALDARGHGRSGKPHESSFYGESRMALDIIALMDELGLDEVDLVGYSMGATVALLTAVGEKRIRRLVIGGIGGSTLDLGSNRARGSKALASAMLARRRSSIRHPILAGFRLFADLIWADRKALAAQALAFHRQRIPLERITASTLVLAGRDDSFATSPQRLHAAIPGSELVITRGNHSTALWKPAFHSAIVDFLA</sequence>
<dbReference type="Proteomes" id="UP000243924">
    <property type="component" value="Chromosome I"/>
</dbReference>
<feature type="domain" description="AB hydrolase-1" evidence="2">
    <location>
        <begin position="24"/>
        <end position="124"/>
    </location>
</feature>
<dbReference type="GO" id="GO:0016787">
    <property type="term" value="F:hydrolase activity"/>
    <property type="evidence" value="ECO:0007669"/>
    <property type="project" value="UniProtKB-KW"/>
</dbReference>
<dbReference type="GO" id="GO:0016020">
    <property type="term" value="C:membrane"/>
    <property type="evidence" value="ECO:0007669"/>
    <property type="project" value="TreeGrafter"/>
</dbReference>
<evidence type="ECO:0000313" key="3">
    <source>
        <dbReference type="EMBL" id="SDU12583.1"/>
    </source>
</evidence>
<dbReference type="AlphaFoldDB" id="A0A1H2FZ25"/>
<protein>
    <submittedName>
        <fullName evidence="3">Pimeloyl-ACP methyl ester carboxylesterase</fullName>
    </submittedName>
</protein>
<organism evidence="3 4">
    <name type="scientific">Halopseudomonas salegens</name>
    <dbReference type="NCBI Taxonomy" id="1434072"/>
    <lineage>
        <taxon>Bacteria</taxon>
        <taxon>Pseudomonadati</taxon>
        <taxon>Pseudomonadota</taxon>
        <taxon>Gammaproteobacteria</taxon>
        <taxon>Pseudomonadales</taxon>
        <taxon>Pseudomonadaceae</taxon>
        <taxon>Halopseudomonas</taxon>
    </lineage>
</organism>
<dbReference type="SUPFAM" id="SSF53474">
    <property type="entry name" value="alpha/beta-Hydrolases"/>
    <property type="match status" value="1"/>
</dbReference>
<keyword evidence="4" id="KW-1185">Reference proteome</keyword>
<dbReference type="InterPro" id="IPR000073">
    <property type="entry name" value="AB_hydrolase_1"/>
</dbReference>
<dbReference type="Gene3D" id="3.40.50.1820">
    <property type="entry name" value="alpha/beta hydrolase"/>
    <property type="match status" value="1"/>
</dbReference>
<evidence type="ECO:0000313" key="4">
    <source>
        <dbReference type="Proteomes" id="UP000243924"/>
    </source>
</evidence>
<dbReference type="OrthoDB" id="9779853at2"/>
<evidence type="ECO:0000259" key="2">
    <source>
        <dbReference type="Pfam" id="PF00561"/>
    </source>
</evidence>